<feature type="non-terminal residue" evidence="2">
    <location>
        <position position="1"/>
    </location>
</feature>
<feature type="region of interest" description="Disordered" evidence="1">
    <location>
        <begin position="230"/>
        <end position="251"/>
    </location>
</feature>
<gene>
    <name evidence="2" type="ORF">S01H1_09502</name>
</gene>
<feature type="compositionally biased region" description="Acidic residues" evidence="1">
    <location>
        <begin position="1"/>
        <end position="14"/>
    </location>
</feature>
<dbReference type="EMBL" id="BARS01004855">
    <property type="protein sequence ID" value="GAF84162.1"/>
    <property type="molecule type" value="Genomic_DNA"/>
</dbReference>
<name>X0T7J8_9ZZZZ</name>
<evidence type="ECO:0000256" key="1">
    <source>
        <dbReference type="SAM" id="MobiDB-lite"/>
    </source>
</evidence>
<organism evidence="2">
    <name type="scientific">marine sediment metagenome</name>
    <dbReference type="NCBI Taxonomy" id="412755"/>
    <lineage>
        <taxon>unclassified sequences</taxon>
        <taxon>metagenomes</taxon>
        <taxon>ecological metagenomes</taxon>
    </lineage>
</organism>
<sequence length="251" mass="26513">TTPDVDEGANDDFGDLQLLSGSPGIDAGDNDAVPADTLDMDGDGDIDEPVPFDLGGWPRFVDDPDTSDTGDPGELGPPVVDMGAYEFRPTVIVPLDIMPERCPNRWPVKAQGMIRIALLGTDLFDVSNVDLDSLLLTRADGIGGSIAPRLTPPGLAPKVRDVATPFEGELCDCQHYGQDGLDDLLLVFSGGKLVRALQLESVPDETPIELTLSGTLGDGTMFEASDCVQIAHPGSPPTAPAPKRNGRSRRP</sequence>
<feature type="compositionally biased region" description="Acidic residues" evidence="1">
    <location>
        <begin position="38"/>
        <end position="50"/>
    </location>
</feature>
<feature type="region of interest" description="Disordered" evidence="1">
    <location>
        <begin position="1"/>
        <end position="80"/>
    </location>
</feature>
<accession>X0T7J8</accession>
<protein>
    <submittedName>
        <fullName evidence="2">Uncharacterized protein</fullName>
    </submittedName>
</protein>
<reference evidence="2" key="1">
    <citation type="journal article" date="2014" name="Front. Microbiol.">
        <title>High frequency of phylogenetically diverse reductive dehalogenase-homologous genes in deep subseafloor sedimentary metagenomes.</title>
        <authorList>
            <person name="Kawai M."/>
            <person name="Futagami T."/>
            <person name="Toyoda A."/>
            <person name="Takaki Y."/>
            <person name="Nishi S."/>
            <person name="Hori S."/>
            <person name="Arai W."/>
            <person name="Tsubouchi T."/>
            <person name="Morono Y."/>
            <person name="Uchiyama I."/>
            <person name="Ito T."/>
            <person name="Fujiyama A."/>
            <person name="Inagaki F."/>
            <person name="Takami H."/>
        </authorList>
    </citation>
    <scope>NUCLEOTIDE SEQUENCE</scope>
    <source>
        <strain evidence="2">Expedition CK06-06</strain>
    </source>
</reference>
<evidence type="ECO:0000313" key="2">
    <source>
        <dbReference type="EMBL" id="GAF84162.1"/>
    </source>
</evidence>
<comment type="caution">
    <text evidence="2">The sequence shown here is derived from an EMBL/GenBank/DDBJ whole genome shotgun (WGS) entry which is preliminary data.</text>
</comment>
<proteinExistence type="predicted"/>
<dbReference type="AlphaFoldDB" id="X0T7J8"/>